<dbReference type="InterPro" id="IPR002586">
    <property type="entry name" value="CobQ/CobB/MinD/ParA_Nub-bd_dom"/>
</dbReference>
<dbReference type="AlphaFoldDB" id="A1AQE0"/>
<evidence type="ECO:0000256" key="3">
    <source>
        <dbReference type="ARBA" id="ARBA00023014"/>
    </source>
</evidence>
<dbReference type="Pfam" id="PF00037">
    <property type="entry name" value="Fer4"/>
    <property type="match status" value="1"/>
</dbReference>
<dbReference type="EMBL" id="CP000482">
    <property type="protein sequence ID" value="ABK99560.1"/>
    <property type="molecule type" value="Genomic_DNA"/>
</dbReference>
<organism evidence="5 6">
    <name type="scientific">Pelobacter propionicus (strain DSM 2379 / NBRC 103807 / OttBd1)</name>
    <dbReference type="NCBI Taxonomy" id="338966"/>
    <lineage>
        <taxon>Bacteria</taxon>
        <taxon>Pseudomonadati</taxon>
        <taxon>Thermodesulfobacteriota</taxon>
        <taxon>Desulfuromonadia</taxon>
        <taxon>Desulfuromonadales</taxon>
        <taxon>Desulfuromonadaceae</taxon>
        <taxon>Pelobacter</taxon>
    </lineage>
</organism>
<dbReference type="Gene3D" id="3.30.70.20">
    <property type="match status" value="1"/>
</dbReference>
<keyword evidence="3" id="KW-0411">Iron-sulfur</keyword>
<dbReference type="PROSITE" id="PS00198">
    <property type="entry name" value="4FE4S_FER_1"/>
    <property type="match status" value="1"/>
</dbReference>
<name>A1AQE0_PELPD</name>
<dbReference type="InterPro" id="IPR027417">
    <property type="entry name" value="P-loop_NTPase"/>
</dbReference>
<keyword evidence="1" id="KW-0479">Metal-binding</keyword>
<dbReference type="Pfam" id="PF01656">
    <property type="entry name" value="CbiA"/>
    <property type="match status" value="1"/>
</dbReference>
<evidence type="ECO:0000313" key="5">
    <source>
        <dbReference type="EMBL" id="ABK99560.1"/>
    </source>
</evidence>
<dbReference type="eggNOG" id="COG1149">
    <property type="taxonomic scope" value="Bacteria"/>
</dbReference>
<dbReference type="InterPro" id="IPR017896">
    <property type="entry name" value="4Fe4S_Fe-S-bd"/>
</dbReference>
<evidence type="ECO:0000313" key="6">
    <source>
        <dbReference type="Proteomes" id="UP000006732"/>
    </source>
</evidence>
<keyword evidence="6" id="KW-1185">Reference proteome</keyword>
<evidence type="ECO:0000259" key="4">
    <source>
        <dbReference type="PROSITE" id="PS51379"/>
    </source>
</evidence>
<proteinExistence type="predicted"/>
<dbReference type="Proteomes" id="UP000006732">
    <property type="component" value="Chromosome"/>
</dbReference>
<dbReference type="PANTHER" id="PTHR43534:SF1">
    <property type="entry name" value="4FE-4S CLUSTER CONTAINING PARA FAMILY ATPASE PROTEIN"/>
    <property type="match status" value="1"/>
</dbReference>
<dbReference type="PROSITE" id="PS51379">
    <property type="entry name" value="4FE4S_FER_2"/>
    <property type="match status" value="2"/>
</dbReference>
<feature type="domain" description="4Fe-4S ferredoxin-type" evidence="4">
    <location>
        <begin position="108"/>
        <end position="137"/>
    </location>
</feature>
<gene>
    <name evidence="5" type="ordered locus">Ppro_1951</name>
</gene>
<dbReference type="GO" id="GO:0051536">
    <property type="term" value="F:iron-sulfur cluster binding"/>
    <property type="evidence" value="ECO:0007669"/>
    <property type="project" value="UniProtKB-KW"/>
</dbReference>
<dbReference type="GO" id="GO:0046872">
    <property type="term" value="F:metal ion binding"/>
    <property type="evidence" value="ECO:0007669"/>
    <property type="project" value="UniProtKB-KW"/>
</dbReference>
<keyword evidence="2" id="KW-0408">Iron</keyword>
<feature type="domain" description="4Fe-4S ferredoxin-type" evidence="4">
    <location>
        <begin position="74"/>
        <end position="103"/>
    </location>
</feature>
<sequence length="305" mass="32663">MAAGQNRYSCMKDEYMKELVVISGKGGTGKTSLTAAFAVLAGRSVIADCDVDAADLHLVLSPRIVERHEFRSGHGAVILQSDCIGCGVCRRWCRFDAVNMEKNDRGETVFSIDPASCEGCGVCVRFCPVQVIDFPQRLCGEWMVSETRCGTMVHARLGVAAENSGKLVSTVRGEARRIAGEQGQGLILVDGPPGIGCPVIASLSGASAVLVITEPTVSGEHDLERVLSLARHFAISASVCVNKWDLNREMTERIEAGAIQAGAKTVGRIRYDSSVTQAQIQGKAVVELDAPSADDIRQVWNNLDL</sequence>
<reference evidence="5 6" key="1">
    <citation type="submission" date="2006-10" db="EMBL/GenBank/DDBJ databases">
        <title>Complete sequence of chromosome of Pelobacter propionicus DSM 2379.</title>
        <authorList>
            <consortium name="US DOE Joint Genome Institute"/>
            <person name="Copeland A."/>
            <person name="Lucas S."/>
            <person name="Lapidus A."/>
            <person name="Barry K."/>
            <person name="Detter J.C."/>
            <person name="Glavina del Rio T."/>
            <person name="Hammon N."/>
            <person name="Israni S."/>
            <person name="Dalin E."/>
            <person name="Tice H."/>
            <person name="Pitluck S."/>
            <person name="Saunders E."/>
            <person name="Brettin T."/>
            <person name="Bruce D."/>
            <person name="Han C."/>
            <person name="Tapia R."/>
            <person name="Schmutz J."/>
            <person name="Larimer F."/>
            <person name="Land M."/>
            <person name="Hauser L."/>
            <person name="Kyrpides N."/>
            <person name="Kim E."/>
            <person name="Lovley D."/>
            <person name="Richardson P."/>
        </authorList>
    </citation>
    <scope>NUCLEOTIDE SEQUENCE [LARGE SCALE GENOMIC DNA]</scope>
    <source>
        <strain evidence="6">DSM 2379 / NBRC 103807 / OttBd1</strain>
    </source>
</reference>
<dbReference type="STRING" id="338966.Ppro_1951"/>
<protein>
    <submittedName>
        <fullName evidence="5">Cobyrinic acid a,c-diamide synthase</fullName>
    </submittedName>
</protein>
<dbReference type="InterPro" id="IPR017900">
    <property type="entry name" value="4Fe4S_Fe_S_CS"/>
</dbReference>
<accession>A1AQE0</accession>
<dbReference type="KEGG" id="ppd:Ppro_1951"/>
<evidence type="ECO:0000256" key="2">
    <source>
        <dbReference type="ARBA" id="ARBA00023004"/>
    </source>
</evidence>
<dbReference type="Gene3D" id="3.40.50.300">
    <property type="entry name" value="P-loop containing nucleotide triphosphate hydrolases"/>
    <property type="match status" value="2"/>
</dbReference>
<evidence type="ECO:0000256" key="1">
    <source>
        <dbReference type="ARBA" id="ARBA00022723"/>
    </source>
</evidence>
<dbReference type="CDD" id="cd03110">
    <property type="entry name" value="SIMIBI_bact_arch"/>
    <property type="match status" value="1"/>
</dbReference>
<dbReference type="HOGENOM" id="CLU_067767_1_0_7"/>
<dbReference type="PANTHER" id="PTHR43534">
    <property type="entry name" value="MIND SUPERFAMILY P-LOOP ATPASE CONTAINING AN INSERTED FERREDOXIN DOMAIN"/>
    <property type="match status" value="1"/>
</dbReference>
<dbReference type="SUPFAM" id="SSF52540">
    <property type="entry name" value="P-loop containing nucleoside triphosphate hydrolases"/>
    <property type="match status" value="1"/>
</dbReference>